<evidence type="ECO:0000256" key="4">
    <source>
        <dbReference type="ARBA" id="ARBA00022777"/>
    </source>
</evidence>
<dbReference type="InterPro" id="IPR036554">
    <property type="entry name" value="GHMP_kinase_C_sf"/>
</dbReference>
<proteinExistence type="predicted"/>
<evidence type="ECO:0000256" key="3">
    <source>
        <dbReference type="ARBA" id="ARBA00022741"/>
    </source>
</evidence>
<dbReference type="PIRSF" id="PIRSF004884">
    <property type="entry name" value="Sugar_kin_arch"/>
    <property type="match status" value="1"/>
</dbReference>
<dbReference type="Gene3D" id="3.30.230.10">
    <property type="match status" value="1"/>
</dbReference>
<dbReference type="RefSeq" id="WP_271201176.1">
    <property type="nucleotide sequence ID" value="NZ_BSFL01000003.1"/>
</dbReference>
<evidence type="ECO:0000256" key="5">
    <source>
        <dbReference type="ARBA" id="ARBA00022840"/>
    </source>
</evidence>
<dbReference type="GO" id="GO:0016301">
    <property type="term" value="F:kinase activity"/>
    <property type="evidence" value="ECO:0007669"/>
    <property type="project" value="UniProtKB-KW"/>
</dbReference>
<name>A0A9W6JQN3_9HYPH</name>
<evidence type="ECO:0000313" key="8">
    <source>
        <dbReference type="EMBL" id="GLK80688.1"/>
    </source>
</evidence>
<dbReference type="GO" id="GO:0005524">
    <property type="term" value="F:ATP binding"/>
    <property type="evidence" value="ECO:0007669"/>
    <property type="project" value="UniProtKB-KW"/>
</dbReference>
<sequence length="351" mass="35747">MTEHDPQSQPPRTGAEAPHAVTVRAPGRLHVGFLDLGGALGRRFGGLGVSLDSPATVVTLEAAKRRSAKGPDAHRAEAALGVVAEAFGLDDQVAVTVSEALPAHSGLGSGTQLGLAVGVGLARLRGVDLTPRQVAEALGRGQRSSIGLGAFESGGVILDGGRGALDAPPPIISRIPIPAGWRILLIYDRGLAGLSGSRETTAMASLPPFPESLADRLCRLATLGALPAAAEGDAHVFGHAVGEMQRLLGDHFARAQGGRFTSPDVADALAAIEQTGVPGVGQSSWGPTGFAILGDADEAAELAAAMRRRFADRPNLAFEIVRGASRGADIALRSAAAPDGLALTGDANVRR</sequence>
<dbReference type="InterPro" id="IPR014721">
    <property type="entry name" value="Ribsml_uS5_D2-typ_fold_subgr"/>
</dbReference>
<dbReference type="InterPro" id="IPR004422">
    <property type="entry name" value="RFAP_synthase"/>
</dbReference>
<comment type="caution">
    <text evidence="8">The sequence shown here is derived from an EMBL/GenBank/DDBJ whole genome shotgun (WGS) entry which is preliminary data.</text>
</comment>
<dbReference type="PANTHER" id="PTHR20861">
    <property type="entry name" value="HOMOSERINE/4-DIPHOSPHOCYTIDYL-2-C-METHYL-D-ERYTHRITOL KINASE"/>
    <property type="match status" value="1"/>
</dbReference>
<keyword evidence="4" id="KW-0418">Kinase</keyword>
<dbReference type="PANTHER" id="PTHR20861:SF6">
    <property type="entry name" value="BETA-RIBOFURANOSYLPHENOL 5'-PHOSPHATE SYNTHASE"/>
    <property type="match status" value="1"/>
</dbReference>
<dbReference type="EMBL" id="BSFL01000003">
    <property type="protein sequence ID" value="GLK80688.1"/>
    <property type="molecule type" value="Genomic_DNA"/>
</dbReference>
<gene>
    <name evidence="8" type="ORF">GCM10008174_24290</name>
</gene>
<feature type="domain" description="GHMP kinase N-terminal" evidence="6">
    <location>
        <begin position="78"/>
        <end position="142"/>
    </location>
</feature>
<dbReference type="InterPro" id="IPR013750">
    <property type="entry name" value="GHMP_kinase_C_dom"/>
</dbReference>
<dbReference type="Proteomes" id="UP001143309">
    <property type="component" value="Unassembled WGS sequence"/>
</dbReference>
<dbReference type="AlphaFoldDB" id="A0A9W6JQN3"/>
<accession>A0A9W6JQN3</accession>
<evidence type="ECO:0000259" key="7">
    <source>
        <dbReference type="Pfam" id="PF08544"/>
    </source>
</evidence>
<keyword evidence="2" id="KW-0808">Transferase</keyword>
<evidence type="ECO:0000313" key="9">
    <source>
        <dbReference type="Proteomes" id="UP001143309"/>
    </source>
</evidence>
<keyword evidence="1" id="KW-0028">Amino-acid biosynthesis</keyword>
<dbReference type="GO" id="GO:0008652">
    <property type="term" value="P:amino acid biosynthetic process"/>
    <property type="evidence" value="ECO:0007669"/>
    <property type="project" value="UniProtKB-KW"/>
</dbReference>
<dbReference type="Pfam" id="PF00288">
    <property type="entry name" value="GHMP_kinases_N"/>
    <property type="match status" value="1"/>
</dbReference>
<keyword evidence="5" id="KW-0067">ATP-binding</keyword>
<dbReference type="Pfam" id="PF08544">
    <property type="entry name" value="GHMP_kinases_C"/>
    <property type="match status" value="1"/>
</dbReference>
<dbReference type="InterPro" id="IPR020568">
    <property type="entry name" value="Ribosomal_Su5_D2-typ_SF"/>
</dbReference>
<reference evidence="8" key="1">
    <citation type="journal article" date="2014" name="Int. J. Syst. Evol. Microbiol.">
        <title>Complete genome sequence of Corynebacterium casei LMG S-19264T (=DSM 44701T), isolated from a smear-ripened cheese.</title>
        <authorList>
            <consortium name="US DOE Joint Genome Institute (JGI-PGF)"/>
            <person name="Walter F."/>
            <person name="Albersmeier A."/>
            <person name="Kalinowski J."/>
            <person name="Ruckert C."/>
        </authorList>
    </citation>
    <scope>NUCLEOTIDE SEQUENCE</scope>
    <source>
        <strain evidence="8">VKM B-2748</strain>
    </source>
</reference>
<organism evidence="8 9">
    <name type="scientific">Methylopila turkensis</name>
    <dbReference type="NCBI Taxonomy" id="1437816"/>
    <lineage>
        <taxon>Bacteria</taxon>
        <taxon>Pseudomonadati</taxon>
        <taxon>Pseudomonadota</taxon>
        <taxon>Alphaproteobacteria</taxon>
        <taxon>Hyphomicrobiales</taxon>
        <taxon>Methylopilaceae</taxon>
        <taxon>Methylopila</taxon>
    </lineage>
</organism>
<dbReference type="SUPFAM" id="SSF54211">
    <property type="entry name" value="Ribosomal protein S5 domain 2-like"/>
    <property type="match status" value="1"/>
</dbReference>
<dbReference type="NCBIfam" id="TIGR00144">
    <property type="entry name" value="beta_RFAP_syn"/>
    <property type="match status" value="1"/>
</dbReference>
<dbReference type="InterPro" id="IPR006204">
    <property type="entry name" value="GHMP_kinase_N_dom"/>
</dbReference>
<evidence type="ECO:0000256" key="2">
    <source>
        <dbReference type="ARBA" id="ARBA00022679"/>
    </source>
</evidence>
<reference evidence="8" key="2">
    <citation type="submission" date="2023-01" db="EMBL/GenBank/DDBJ databases">
        <authorList>
            <person name="Sun Q."/>
            <person name="Evtushenko L."/>
        </authorList>
    </citation>
    <scope>NUCLEOTIDE SEQUENCE</scope>
    <source>
        <strain evidence="8">VKM B-2748</strain>
    </source>
</reference>
<evidence type="ECO:0000256" key="1">
    <source>
        <dbReference type="ARBA" id="ARBA00022605"/>
    </source>
</evidence>
<protein>
    <submittedName>
        <fullName evidence="8">Beta-ribofuranosylaminobenzene 5'-phosphate synthase</fullName>
    </submittedName>
</protein>
<feature type="domain" description="GHMP kinase C-terminal" evidence="7">
    <location>
        <begin position="225"/>
        <end position="311"/>
    </location>
</feature>
<dbReference type="Gene3D" id="3.30.70.890">
    <property type="entry name" value="GHMP kinase, C-terminal domain"/>
    <property type="match status" value="1"/>
</dbReference>
<keyword evidence="3" id="KW-0547">Nucleotide-binding</keyword>
<evidence type="ECO:0000259" key="6">
    <source>
        <dbReference type="Pfam" id="PF00288"/>
    </source>
</evidence>
<keyword evidence="9" id="KW-1185">Reference proteome</keyword>